<dbReference type="InterPro" id="IPR036291">
    <property type="entry name" value="NAD(P)-bd_dom_sf"/>
</dbReference>
<reference evidence="3 4" key="2">
    <citation type="submission" date="2021-10" db="EMBL/GenBank/DDBJ databases">
        <authorList>
            <person name="Piombo E."/>
        </authorList>
    </citation>
    <scope>NUCLEOTIDE SEQUENCE [LARGE SCALE GENOMIC DNA]</scope>
</reference>
<proteinExistence type="predicted"/>
<dbReference type="InterPro" id="IPR055080">
    <property type="entry name" value="Gal80p-like_C"/>
</dbReference>
<dbReference type="Gene3D" id="3.30.360.10">
    <property type="entry name" value="Dihydrodipicolinate Reductase, domain 2"/>
    <property type="match status" value="1"/>
</dbReference>
<dbReference type="PANTHER" id="PTHR43708">
    <property type="entry name" value="CONSERVED EXPRESSED OXIDOREDUCTASE (EUROFUNG)"/>
    <property type="match status" value="1"/>
</dbReference>
<evidence type="ECO:0000259" key="1">
    <source>
        <dbReference type="Pfam" id="PF01408"/>
    </source>
</evidence>
<evidence type="ECO:0000259" key="2">
    <source>
        <dbReference type="Pfam" id="PF22685"/>
    </source>
</evidence>
<organism evidence="3 4">
    <name type="scientific">Clonostachys byssicola</name>
    <dbReference type="NCBI Taxonomy" id="160290"/>
    <lineage>
        <taxon>Eukaryota</taxon>
        <taxon>Fungi</taxon>
        <taxon>Dikarya</taxon>
        <taxon>Ascomycota</taxon>
        <taxon>Pezizomycotina</taxon>
        <taxon>Sordariomycetes</taxon>
        <taxon>Hypocreomycetidae</taxon>
        <taxon>Hypocreales</taxon>
        <taxon>Bionectriaceae</taxon>
        <taxon>Clonostachys</taxon>
    </lineage>
</organism>
<accession>A0A9N9UJR2</accession>
<keyword evidence="4" id="KW-1185">Reference proteome</keyword>
<evidence type="ECO:0000313" key="4">
    <source>
        <dbReference type="Proteomes" id="UP000754883"/>
    </source>
</evidence>
<feature type="domain" description="Gal80p-like C-terminal" evidence="2">
    <location>
        <begin position="142"/>
        <end position="289"/>
    </location>
</feature>
<dbReference type="InterPro" id="IPR051317">
    <property type="entry name" value="Gfo/Idh/MocA_oxidoreduct"/>
</dbReference>
<dbReference type="AlphaFoldDB" id="A0A9N9UJR2"/>
<dbReference type="Pfam" id="PF01408">
    <property type="entry name" value="GFO_IDH_MocA"/>
    <property type="match status" value="1"/>
</dbReference>
<comment type="caution">
    <text evidence="3">The sequence shown here is derived from an EMBL/GenBank/DDBJ whole genome shotgun (WGS) entry which is preliminary data.</text>
</comment>
<reference evidence="4" key="1">
    <citation type="submission" date="2019-06" db="EMBL/GenBank/DDBJ databases">
        <authorList>
            <person name="Broberg M."/>
        </authorList>
    </citation>
    <scope>NUCLEOTIDE SEQUENCE [LARGE SCALE GENOMIC DNA]</scope>
</reference>
<sequence>MAPIRVGIIGLGPVSSPGYKAGEWGIQHMNAILKSPYYELVAVSNSTIESAERSIKSHKLPPTVKAYASAKDIASDPNVDLVAIAVRISHHYELVKEVLQQKKKVLIEFPATPDVAQTEELAAIAKSHGIETIIGAQGRADPAIRKLKELVDTKAIGDIVYSSFSGQLVMVVDDGWAQSQAGFLDLNAGISRINIALGHPIDTFIHVLGGFEDIQATFKTSVKATKLFDDQGNVVDPAYKVTAPDMMLLQGVLDGGAVASFNLRTARSTADDVSFRWTITGTKGEVTFTSGPGFFQMGFNGPKILLKNWGSEAQEVGFDVKEAEYYGSMSPLGLNTLRLYEAYARGETGGYSNIEQTLRTEEVLDKIKKTAIWAS</sequence>
<protein>
    <recommendedName>
        <fullName evidence="5">Gfo/Idh/MocA-like oxidoreductase N-terminal domain-containing protein</fullName>
    </recommendedName>
</protein>
<name>A0A9N9UJR2_9HYPO</name>
<dbReference type="GO" id="GO:0000166">
    <property type="term" value="F:nucleotide binding"/>
    <property type="evidence" value="ECO:0007669"/>
    <property type="project" value="InterPro"/>
</dbReference>
<dbReference type="InterPro" id="IPR000683">
    <property type="entry name" value="Gfo/Idh/MocA-like_OxRdtase_N"/>
</dbReference>
<dbReference type="SUPFAM" id="SSF51735">
    <property type="entry name" value="NAD(P)-binding Rossmann-fold domains"/>
    <property type="match status" value="1"/>
</dbReference>
<dbReference type="SUPFAM" id="SSF55347">
    <property type="entry name" value="Glyceraldehyde-3-phosphate dehydrogenase-like, C-terminal domain"/>
    <property type="match status" value="1"/>
</dbReference>
<dbReference type="Pfam" id="PF22685">
    <property type="entry name" value="Gal80p_C-like"/>
    <property type="match status" value="1"/>
</dbReference>
<dbReference type="Gene3D" id="3.40.50.720">
    <property type="entry name" value="NAD(P)-binding Rossmann-like Domain"/>
    <property type="match status" value="1"/>
</dbReference>
<dbReference type="Proteomes" id="UP000754883">
    <property type="component" value="Unassembled WGS sequence"/>
</dbReference>
<evidence type="ECO:0000313" key="3">
    <source>
        <dbReference type="EMBL" id="CAG9993084.1"/>
    </source>
</evidence>
<evidence type="ECO:0008006" key="5">
    <source>
        <dbReference type="Google" id="ProtNLM"/>
    </source>
</evidence>
<dbReference type="EMBL" id="CABFNO020001508">
    <property type="protein sequence ID" value="CAG9993084.1"/>
    <property type="molecule type" value="Genomic_DNA"/>
</dbReference>
<feature type="domain" description="Gfo/Idh/MocA-like oxidoreductase N-terminal" evidence="1">
    <location>
        <begin position="4"/>
        <end position="129"/>
    </location>
</feature>
<dbReference type="PANTHER" id="PTHR43708:SF1">
    <property type="entry name" value="GALACTOSE_LACTOSE METABOLISM REGULATORY PROTEIN GAL80"/>
    <property type="match status" value="1"/>
</dbReference>
<gene>
    <name evidence="3" type="ORF">CBYS24578_00016906</name>
</gene>
<dbReference type="OrthoDB" id="64915at2759"/>